<comment type="caution">
    <text evidence="5">The sequence shown here is derived from an EMBL/GenBank/DDBJ whole genome shotgun (WGS) entry which is preliminary data.</text>
</comment>
<keyword evidence="2" id="KW-0812">Transmembrane</keyword>
<dbReference type="GO" id="GO:0016020">
    <property type="term" value="C:membrane"/>
    <property type="evidence" value="ECO:0007669"/>
    <property type="project" value="UniProtKB-SubCell"/>
</dbReference>
<dbReference type="AlphaFoldDB" id="A0A2R5GMG6"/>
<comment type="subcellular location">
    <subcellularLocation>
        <location evidence="1">Membrane</location>
    </subcellularLocation>
</comment>
<evidence type="ECO:0000256" key="1">
    <source>
        <dbReference type="ARBA" id="ARBA00004370"/>
    </source>
</evidence>
<evidence type="ECO:0000256" key="4">
    <source>
        <dbReference type="SAM" id="MobiDB-lite"/>
    </source>
</evidence>
<gene>
    <name evidence="5" type="ORF">FCC1311_080502</name>
</gene>
<dbReference type="SUPFAM" id="SSF103506">
    <property type="entry name" value="Mitochondrial carrier"/>
    <property type="match status" value="1"/>
</dbReference>
<feature type="region of interest" description="Disordered" evidence="4">
    <location>
        <begin position="69"/>
        <end position="99"/>
    </location>
</feature>
<reference evidence="5 6" key="1">
    <citation type="submission" date="2017-12" db="EMBL/GenBank/DDBJ databases">
        <title>Sequencing, de novo assembly and annotation of complete genome of a new Thraustochytrid species, strain FCC1311.</title>
        <authorList>
            <person name="Sedici K."/>
            <person name="Godart F."/>
            <person name="Aiese Cigliano R."/>
            <person name="Sanseverino W."/>
            <person name="Barakat M."/>
            <person name="Ortet P."/>
            <person name="Marechal E."/>
            <person name="Cagnac O."/>
            <person name="Amato A."/>
        </authorList>
    </citation>
    <scope>NUCLEOTIDE SEQUENCE [LARGE SCALE GENOMIC DNA]</scope>
</reference>
<organism evidence="5 6">
    <name type="scientific">Hondaea fermentalgiana</name>
    <dbReference type="NCBI Taxonomy" id="2315210"/>
    <lineage>
        <taxon>Eukaryota</taxon>
        <taxon>Sar</taxon>
        <taxon>Stramenopiles</taxon>
        <taxon>Bigyra</taxon>
        <taxon>Labyrinthulomycetes</taxon>
        <taxon>Thraustochytrida</taxon>
        <taxon>Thraustochytriidae</taxon>
        <taxon>Hondaea</taxon>
    </lineage>
</organism>
<keyword evidence="6" id="KW-1185">Reference proteome</keyword>
<proteinExistence type="predicted"/>
<dbReference type="InterPro" id="IPR023395">
    <property type="entry name" value="MCP_dom_sf"/>
</dbReference>
<evidence type="ECO:0000313" key="5">
    <source>
        <dbReference type="EMBL" id="GBG31825.1"/>
    </source>
</evidence>
<name>A0A2R5GMG6_9STRA</name>
<dbReference type="EMBL" id="BEYU01000107">
    <property type="protein sequence ID" value="GBG31825.1"/>
    <property type="molecule type" value="Genomic_DNA"/>
</dbReference>
<sequence length="551" mass="60329">MAWHGMAGIALVKGASWQSRKEGTKGLHAKLARMGFSEFKRLGRRLSSQVFGADEDDFDADADYYYRGRGDGGGGGDDEGGTEQGPRGSDLQAMDPETVKRKRAARVRRRWREAIRKVVALNRFIKTVGPARRHESWARAKARQLVSAVLCAVITSPLDVMLSRALVSKQPVFLSPWTELIVAQAAPLSATYALLEQLVPRASTNASAAVKKPRYFGGSLGHAVSATARHGLHLLLMYPLQVAFTRLAVNGQPVRATLTSLSPQLYNGLSACLAIEAIKGILSLVLDNVLARSPPGTLLSIALPLASLLPAVPSFVMSVRIWSSNPGSLFPAQVSLPSEVAAIYAQKGLSGFFAGWRVFLLACPFELGGEYLSNKLVRHVIGPSPHERFAAQVSQVRETLELKQHTPLKLEDPSHLEAMILMASRHNRMLFVLMINVTEDSKLAVHDCATFAQHVDATFVIADARSFESLSRIAFSSRFPCFIPVMDGVLATQHIIPYRYGYSRQIERRLRAIAVQMTQEAMHRSTPLPAAQQLDEDAFMDDPHAGSSEML</sequence>
<dbReference type="InParanoid" id="A0A2R5GMG6"/>
<evidence type="ECO:0000256" key="2">
    <source>
        <dbReference type="ARBA" id="ARBA00022692"/>
    </source>
</evidence>
<accession>A0A2R5GMG6</accession>
<evidence type="ECO:0000313" key="6">
    <source>
        <dbReference type="Proteomes" id="UP000241890"/>
    </source>
</evidence>
<keyword evidence="3" id="KW-0472">Membrane</keyword>
<evidence type="ECO:0000256" key="3">
    <source>
        <dbReference type="ARBA" id="ARBA00023136"/>
    </source>
</evidence>
<protein>
    <submittedName>
        <fullName evidence="5">Uncharacterized protein</fullName>
    </submittedName>
</protein>
<dbReference type="Proteomes" id="UP000241890">
    <property type="component" value="Unassembled WGS sequence"/>
</dbReference>